<comment type="caution">
    <text evidence="4">The sequence shown here is derived from an EMBL/GenBank/DDBJ whole genome shotgun (WGS) entry which is preliminary data.</text>
</comment>
<dbReference type="Pfam" id="PF00400">
    <property type="entry name" value="WD40"/>
    <property type="match status" value="6"/>
</dbReference>
<dbReference type="GO" id="GO:0006891">
    <property type="term" value="P:intra-Golgi vesicle-mediated transport"/>
    <property type="evidence" value="ECO:0007669"/>
    <property type="project" value="TreeGrafter"/>
</dbReference>
<keyword evidence="5" id="KW-1185">Reference proteome</keyword>
<dbReference type="GO" id="GO:0030126">
    <property type="term" value="C:COPI vesicle coat"/>
    <property type="evidence" value="ECO:0007669"/>
    <property type="project" value="TreeGrafter"/>
</dbReference>
<dbReference type="InterPro" id="IPR001680">
    <property type="entry name" value="WD40_rpt"/>
</dbReference>
<dbReference type="Proteomes" id="UP001149090">
    <property type="component" value="Unassembled WGS sequence"/>
</dbReference>
<organism evidence="4 5">
    <name type="scientific">Anaeramoeba ignava</name>
    <name type="common">Anaerobic marine amoeba</name>
    <dbReference type="NCBI Taxonomy" id="1746090"/>
    <lineage>
        <taxon>Eukaryota</taxon>
        <taxon>Metamonada</taxon>
        <taxon>Anaeramoebidae</taxon>
        <taxon>Anaeramoeba</taxon>
    </lineage>
</organism>
<dbReference type="GO" id="GO:0006886">
    <property type="term" value="P:intracellular protein transport"/>
    <property type="evidence" value="ECO:0007669"/>
    <property type="project" value="TreeGrafter"/>
</dbReference>
<feature type="repeat" description="WD" evidence="3">
    <location>
        <begin position="47"/>
        <end position="88"/>
    </location>
</feature>
<dbReference type="PANTHER" id="PTHR19876:SF1">
    <property type="entry name" value="COATOMER SUBUNIT ALPHA"/>
    <property type="match status" value="1"/>
</dbReference>
<feature type="repeat" description="WD" evidence="3">
    <location>
        <begin position="89"/>
        <end position="130"/>
    </location>
</feature>
<dbReference type="InterPro" id="IPR036322">
    <property type="entry name" value="WD40_repeat_dom_sf"/>
</dbReference>
<dbReference type="OrthoDB" id="10261470at2759"/>
<feature type="repeat" description="WD" evidence="3">
    <location>
        <begin position="254"/>
        <end position="295"/>
    </location>
</feature>
<gene>
    <name evidence="4" type="ORF">M0811_12938</name>
</gene>
<dbReference type="OMA" id="HTNNVCA"/>
<dbReference type="GO" id="GO:0006888">
    <property type="term" value="P:endoplasmic reticulum to Golgi vesicle-mediated transport"/>
    <property type="evidence" value="ECO:0007669"/>
    <property type="project" value="TreeGrafter"/>
</dbReference>
<dbReference type="PROSITE" id="PS50294">
    <property type="entry name" value="WD_REPEATS_REGION"/>
    <property type="match status" value="5"/>
</dbReference>
<evidence type="ECO:0000256" key="1">
    <source>
        <dbReference type="ARBA" id="ARBA00022574"/>
    </source>
</evidence>
<dbReference type="InterPro" id="IPR015943">
    <property type="entry name" value="WD40/YVTN_repeat-like_dom_sf"/>
</dbReference>
<keyword evidence="1 3" id="KW-0853">WD repeat</keyword>
<dbReference type="PANTHER" id="PTHR19876">
    <property type="entry name" value="COATOMER"/>
    <property type="match status" value="1"/>
</dbReference>
<dbReference type="InterPro" id="IPR050844">
    <property type="entry name" value="Coatomer_complex_subunit"/>
</dbReference>
<feature type="repeat" description="WD" evidence="3">
    <location>
        <begin position="131"/>
        <end position="164"/>
    </location>
</feature>
<accession>A0A9Q0L9T7</accession>
<dbReference type="PROSITE" id="PS50082">
    <property type="entry name" value="WD_REPEATS_2"/>
    <property type="match status" value="5"/>
</dbReference>
<dbReference type="EMBL" id="JAPDFW010000128">
    <property type="protein sequence ID" value="KAJ5067385.1"/>
    <property type="molecule type" value="Genomic_DNA"/>
</dbReference>
<dbReference type="Gene3D" id="2.130.10.10">
    <property type="entry name" value="YVTN repeat-like/Quinoprotein amine dehydrogenase"/>
    <property type="match status" value="1"/>
</dbReference>
<evidence type="ECO:0000256" key="3">
    <source>
        <dbReference type="PROSITE-ProRule" id="PRU00221"/>
    </source>
</evidence>
<name>A0A9Q0L9T7_ANAIG</name>
<protein>
    <submittedName>
        <fullName evidence="4">Coatomer subunit alpha</fullName>
    </submittedName>
</protein>
<evidence type="ECO:0000313" key="5">
    <source>
        <dbReference type="Proteomes" id="UP001149090"/>
    </source>
</evidence>
<proteinExistence type="predicted"/>
<dbReference type="PROSITE" id="PS00678">
    <property type="entry name" value="WD_REPEATS_1"/>
    <property type="match status" value="2"/>
</dbReference>
<feature type="repeat" description="WD" evidence="3">
    <location>
        <begin position="210"/>
        <end position="251"/>
    </location>
</feature>
<evidence type="ECO:0000313" key="4">
    <source>
        <dbReference type="EMBL" id="KAJ5067385.1"/>
    </source>
</evidence>
<reference evidence="4" key="1">
    <citation type="submission" date="2022-10" db="EMBL/GenBank/DDBJ databases">
        <title>Novel sulphate-reducing endosymbionts in the free-living metamonad Anaeramoeba.</title>
        <authorList>
            <person name="Jerlstrom-Hultqvist J."/>
            <person name="Cepicka I."/>
            <person name="Gallot-Lavallee L."/>
            <person name="Salas-Leiva D."/>
            <person name="Curtis B.A."/>
            <person name="Zahonova K."/>
            <person name="Pipaliya S."/>
            <person name="Dacks J."/>
            <person name="Roger A.J."/>
        </authorList>
    </citation>
    <scope>NUCLEOTIDE SEQUENCE</scope>
    <source>
        <strain evidence="4">BMAN</strain>
    </source>
</reference>
<dbReference type="SMART" id="SM00320">
    <property type="entry name" value="WD40"/>
    <property type="match status" value="6"/>
</dbReference>
<dbReference type="AlphaFoldDB" id="A0A9Q0L9T7"/>
<dbReference type="PRINTS" id="PR00320">
    <property type="entry name" value="GPROTEINBRPT"/>
</dbReference>
<sequence>MKIKFDIKTKRIKCIKFHATRPWIINGFSNGTIEIWDYRSKLRIGRYDQHKGEVSGIDFHPNQPLFASGGEDGIVRVWNYKQNKCIFELSGHIDYIRSVQFHNEYPWLISSSDDQTMRIWNWQNRTCISVISGHDHFVTSAAFHEKKDLIISSSLDNTIRVWDITGLKNKYFSVAPNTEQANFLTNGPNSISELQSDLFGSTDVMLKFILEDHEKGVNWASFHPELPLIISGSNDNTLKLWKISDTQAWLMDTFNGHRSSISCAIFDPVDNLVLSTSEDSTLRVWNIQKNINTKTFRKEGSKFWAVAAHPSSTLFAAAHDHGVFRII</sequence>
<dbReference type="GO" id="GO:0006890">
    <property type="term" value="P:retrograde vesicle-mediated transport, Golgi to endoplasmic reticulum"/>
    <property type="evidence" value="ECO:0007669"/>
    <property type="project" value="TreeGrafter"/>
</dbReference>
<evidence type="ECO:0000256" key="2">
    <source>
        <dbReference type="ARBA" id="ARBA00022737"/>
    </source>
</evidence>
<dbReference type="InterPro" id="IPR019775">
    <property type="entry name" value="WD40_repeat_CS"/>
</dbReference>
<dbReference type="InterPro" id="IPR020472">
    <property type="entry name" value="WD40_PAC1"/>
</dbReference>
<keyword evidence="2" id="KW-0677">Repeat</keyword>
<dbReference type="SUPFAM" id="SSF50978">
    <property type="entry name" value="WD40 repeat-like"/>
    <property type="match status" value="1"/>
</dbReference>
<dbReference type="CDD" id="cd00200">
    <property type="entry name" value="WD40"/>
    <property type="match status" value="1"/>
</dbReference>